<keyword evidence="3" id="KW-1185">Reference proteome</keyword>
<feature type="compositionally biased region" description="Basic residues" evidence="1">
    <location>
        <begin position="167"/>
        <end position="178"/>
    </location>
</feature>
<keyword evidence="2" id="KW-0540">Nuclease</keyword>
<evidence type="ECO:0000313" key="2">
    <source>
        <dbReference type="EMBL" id="QQO90491.1"/>
    </source>
</evidence>
<proteinExistence type="predicted"/>
<accession>A0A7T8EPW8</accession>
<evidence type="ECO:0000256" key="1">
    <source>
        <dbReference type="SAM" id="MobiDB-lite"/>
    </source>
</evidence>
<gene>
    <name evidence="2" type="ORF">pEaSNUABM5_00349</name>
</gene>
<dbReference type="EMBL" id="MW366843">
    <property type="protein sequence ID" value="QQO90491.1"/>
    <property type="molecule type" value="Genomic_DNA"/>
</dbReference>
<keyword evidence="2" id="KW-0255">Endonuclease</keyword>
<reference evidence="2 3" key="1">
    <citation type="submission" date="2020-12" db="EMBL/GenBank/DDBJ databases">
        <title>Complete genome sequence of Erwinia phage pEa_SNUABM_5.</title>
        <authorList>
            <person name="Kim S.G."/>
            <person name="Lee S.B."/>
            <person name="Kwon J."/>
            <person name="Park S.C."/>
        </authorList>
    </citation>
    <scope>NUCLEOTIDE SEQUENCE [LARGE SCALE GENOMIC DNA]</scope>
</reference>
<dbReference type="GO" id="GO:0004519">
    <property type="term" value="F:endonuclease activity"/>
    <property type="evidence" value="ECO:0007669"/>
    <property type="project" value="UniProtKB-KW"/>
</dbReference>
<organism evidence="2 3">
    <name type="scientific">Erwinia phage pEa_SNUABM_5</name>
    <dbReference type="NCBI Taxonomy" id="2797313"/>
    <lineage>
        <taxon>Viruses</taxon>
        <taxon>Duplodnaviria</taxon>
        <taxon>Heunggongvirae</taxon>
        <taxon>Uroviricota</taxon>
        <taxon>Caudoviricetes</taxon>
        <taxon>Rivsvirus</taxon>
        <taxon>Rivsvirus SNUABM5</taxon>
    </lineage>
</organism>
<evidence type="ECO:0000313" key="3">
    <source>
        <dbReference type="Proteomes" id="UP000596123"/>
    </source>
</evidence>
<keyword evidence="2" id="KW-0378">Hydrolase</keyword>
<protein>
    <submittedName>
        <fullName evidence="2">Putative HNH endonuclease</fullName>
    </submittedName>
</protein>
<name>A0A7T8EPW8_9CAUD</name>
<dbReference type="Proteomes" id="UP000596123">
    <property type="component" value="Segment"/>
</dbReference>
<sequence>MSVDNRLPAEKRGDLVRCVICGQFSRAIHYHHTVPRSLGGEHSLQIPIDGNCHTTLHAKAEATVSRLNGKRREPVGQFWDDPQAEQNAETWLRILVDAMLNPPVAAGQKEILLPMIKVPAETRFALDLLKRDLPGITNMTQVLLYCIEFTLKSKGLRNEKDNEHGRNKGTGKKRTRLW</sequence>
<feature type="region of interest" description="Disordered" evidence="1">
    <location>
        <begin position="158"/>
        <end position="178"/>
    </location>
</feature>